<dbReference type="GO" id="GO:0005886">
    <property type="term" value="C:plasma membrane"/>
    <property type="evidence" value="ECO:0007669"/>
    <property type="project" value="UniProtKB-SubCell"/>
</dbReference>
<feature type="compositionally biased region" description="Basic and acidic residues" evidence="5">
    <location>
        <begin position="683"/>
        <end position="692"/>
    </location>
</feature>
<dbReference type="Proteomes" id="UP000246991">
    <property type="component" value="Unassembled WGS sequence"/>
</dbReference>
<dbReference type="GO" id="GO:0050897">
    <property type="term" value="F:cobalt ion binding"/>
    <property type="evidence" value="ECO:0007669"/>
    <property type="project" value="TreeGrafter"/>
</dbReference>
<proteinExistence type="predicted"/>
<evidence type="ECO:0000256" key="3">
    <source>
        <dbReference type="ARBA" id="ARBA00022989"/>
    </source>
</evidence>
<dbReference type="GO" id="GO:0000287">
    <property type="term" value="F:magnesium ion binding"/>
    <property type="evidence" value="ECO:0007669"/>
    <property type="project" value="TreeGrafter"/>
</dbReference>
<protein>
    <recommendedName>
        <fullName evidence="9">Cora-domain-containing protein</fullName>
    </recommendedName>
</protein>
<feature type="transmembrane region" description="Helical" evidence="6">
    <location>
        <begin position="462"/>
        <end position="482"/>
    </location>
</feature>
<dbReference type="Gene3D" id="1.20.58.340">
    <property type="entry name" value="Magnesium transport protein CorA, transmembrane region"/>
    <property type="match status" value="1"/>
</dbReference>
<keyword evidence="3 6" id="KW-1133">Transmembrane helix</keyword>
<evidence type="ECO:0000256" key="6">
    <source>
        <dbReference type="SAM" id="Phobius"/>
    </source>
</evidence>
<evidence type="ECO:0000256" key="5">
    <source>
        <dbReference type="SAM" id="MobiDB-lite"/>
    </source>
</evidence>
<keyword evidence="4 6" id="KW-0472">Membrane</keyword>
<dbReference type="GO" id="GO:0015087">
    <property type="term" value="F:cobalt ion transmembrane transporter activity"/>
    <property type="evidence" value="ECO:0007669"/>
    <property type="project" value="TreeGrafter"/>
</dbReference>
<evidence type="ECO:0000256" key="2">
    <source>
        <dbReference type="ARBA" id="ARBA00022692"/>
    </source>
</evidence>
<dbReference type="OrthoDB" id="194358at2759"/>
<dbReference type="InterPro" id="IPR002523">
    <property type="entry name" value="MgTranspt_CorA/ZnTranspt_ZntB"/>
</dbReference>
<dbReference type="PANTHER" id="PTHR46494:SF1">
    <property type="entry name" value="CORA FAMILY METAL ION TRANSPORTER (EUROFUNG)"/>
    <property type="match status" value="1"/>
</dbReference>
<gene>
    <name evidence="7" type="ORF">C7212DRAFT_274718</name>
</gene>
<name>A0A317T424_9PEZI</name>
<feature type="region of interest" description="Disordered" evidence="5">
    <location>
        <begin position="24"/>
        <end position="48"/>
    </location>
</feature>
<dbReference type="Pfam" id="PF01544">
    <property type="entry name" value="CorA"/>
    <property type="match status" value="1"/>
</dbReference>
<dbReference type="GO" id="GO:0015095">
    <property type="term" value="F:magnesium ion transmembrane transporter activity"/>
    <property type="evidence" value="ECO:0007669"/>
    <property type="project" value="TreeGrafter"/>
</dbReference>
<evidence type="ECO:0000313" key="8">
    <source>
        <dbReference type="Proteomes" id="UP000246991"/>
    </source>
</evidence>
<accession>A0A317T424</accession>
<feature type="region of interest" description="Disordered" evidence="5">
    <location>
        <begin position="676"/>
        <end position="706"/>
    </location>
</feature>
<comment type="caution">
    <text evidence="7">The sequence shown here is derived from an EMBL/GenBank/DDBJ whole genome shotgun (WGS) entry which is preliminary data.</text>
</comment>
<feature type="compositionally biased region" description="Basic and acidic residues" evidence="5">
    <location>
        <begin position="39"/>
        <end position="48"/>
    </location>
</feature>
<evidence type="ECO:0008006" key="9">
    <source>
        <dbReference type="Google" id="ProtNLM"/>
    </source>
</evidence>
<keyword evidence="2 6" id="KW-0812">Transmembrane</keyword>
<feature type="transmembrane region" description="Helical" evidence="6">
    <location>
        <begin position="494"/>
        <end position="513"/>
    </location>
</feature>
<dbReference type="STRING" id="42249.A0A317T424"/>
<keyword evidence="8" id="KW-1185">Reference proteome</keyword>
<comment type="subcellular location">
    <subcellularLocation>
        <location evidence="1">Cell membrane</location>
        <topology evidence="1">Multi-pass membrane protein</topology>
    </subcellularLocation>
</comment>
<reference evidence="7 8" key="1">
    <citation type="submission" date="2018-03" db="EMBL/GenBank/DDBJ databases">
        <title>Genomes of Pezizomycetes fungi and the evolution of truffles.</title>
        <authorList>
            <person name="Murat C."/>
            <person name="Payen T."/>
            <person name="Noel B."/>
            <person name="Kuo A."/>
            <person name="Martin F.M."/>
        </authorList>
    </citation>
    <scope>NUCLEOTIDE SEQUENCE [LARGE SCALE GENOMIC DNA]</scope>
    <source>
        <strain evidence="7">091103-1</strain>
    </source>
</reference>
<dbReference type="InterPro" id="IPR045863">
    <property type="entry name" value="CorA_TM1_TM2"/>
</dbReference>
<dbReference type="AlphaFoldDB" id="A0A317T424"/>
<organism evidence="7 8">
    <name type="scientific">Tuber magnatum</name>
    <name type="common">white Piedmont truffle</name>
    <dbReference type="NCBI Taxonomy" id="42249"/>
    <lineage>
        <taxon>Eukaryota</taxon>
        <taxon>Fungi</taxon>
        <taxon>Dikarya</taxon>
        <taxon>Ascomycota</taxon>
        <taxon>Pezizomycotina</taxon>
        <taxon>Pezizomycetes</taxon>
        <taxon>Pezizales</taxon>
        <taxon>Tuberaceae</taxon>
        <taxon>Tuber</taxon>
    </lineage>
</organism>
<dbReference type="EMBL" id="PYWC01000002">
    <property type="protein sequence ID" value="PWW80537.1"/>
    <property type="molecule type" value="Genomic_DNA"/>
</dbReference>
<evidence type="ECO:0000256" key="4">
    <source>
        <dbReference type="ARBA" id="ARBA00023136"/>
    </source>
</evidence>
<evidence type="ECO:0000313" key="7">
    <source>
        <dbReference type="EMBL" id="PWW80537.1"/>
    </source>
</evidence>
<dbReference type="SUPFAM" id="SSF144083">
    <property type="entry name" value="Magnesium transport protein CorA, transmembrane region"/>
    <property type="match status" value="1"/>
</dbReference>
<evidence type="ECO:0000256" key="1">
    <source>
        <dbReference type="ARBA" id="ARBA00004651"/>
    </source>
</evidence>
<dbReference type="PANTHER" id="PTHR46494">
    <property type="entry name" value="CORA FAMILY METAL ION TRANSPORTER (EUROFUNG)"/>
    <property type="match status" value="1"/>
</dbReference>
<sequence length="706" mass="81173">MEPLSRQLTNDTSLVTKSFEDDLSTHGCKPRLSIPTKASGRDRGPGLQWHKDYNAETKLKPRVLMIDYVRKGFLYTREQVEGSHEGHRRVVAQEIHDIATLKSIYKDGRGTNSVLRIFHVQNCTWATKFLIHKFRIKDNDDIVGLQEFGDWLLQKKPQRRAGKPLLIGKSWKTTADPWRGVTKCSFGMDYMKHYPCGDAEIEDKETCVSGLMGYDDNADNPIHRYNVYSQRLSVYVQYAAPDLQIPGPDFVSPYQGLEHGSRPLQELYDNGSTVILFDNSETRSIYDSLIPARGEWESRWRRLAFYLANDHPEGDGQVALECMKIITQDIFKAIVNCWDQLLDASWEHVSILEEKIYEQPADESRAPELWSNSAHWLKYEKLMFYHIDIVNDMRKYLVEIDGDLTDEGLWLKESPEDFDRLGGLIQEDLVKRTNNLSELMYKSVGIRDSRQSLQLGTSMWRLSWITFVFLPLTFLVGFFGMNVDAFKDSPSVKWYPIFAVPFMVVVFIFWYLLKHWLTRHRQSPHQRGVYEALYADLHNRRPELWSRAGPRNYVQPKGRVSKIKWWLMLHWMSPKRLLLPRPPAGQVLDDESIGAFNRLKRYLVRKWTPEIEVIGGPTPDPEVGLELVNDGVVGYGRTADLGLEGDNRTARPALGLNPSEERDVVLADGVEGGRNSGVLVEEQTQRGPEREGMGLQLRVPDGGVSR</sequence>